<evidence type="ECO:0000313" key="2">
    <source>
        <dbReference type="EMBL" id="KXK65670.1"/>
    </source>
</evidence>
<evidence type="ECO:0000313" key="3">
    <source>
        <dbReference type="Proteomes" id="UP000070366"/>
    </source>
</evidence>
<evidence type="ECO:0000256" key="1">
    <source>
        <dbReference type="SAM" id="MobiDB-lite"/>
    </source>
</evidence>
<protein>
    <submittedName>
        <fullName evidence="2">Uncharacterized protein</fullName>
    </submittedName>
</protein>
<dbReference type="KEGG" id="cmiu:B1H56_12180"/>
<dbReference type="EMBL" id="LSZW01000057">
    <property type="protein sequence ID" value="KXK65670.1"/>
    <property type="molecule type" value="Genomic_DNA"/>
</dbReference>
<gene>
    <name evidence="2" type="ORF">HMPREF3293_01392</name>
</gene>
<name>A0A136Q4U4_9FIRM</name>
<dbReference type="Proteomes" id="UP000070366">
    <property type="component" value="Unassembled WGS sequence"/>
</dbReference>
<accession>A0A136Q4U4</accession>
<dbReference type="AlphaFoldDB" id="A0A136Q4U4"/>
<feature type="region of interest" description="Disordered" evidence="1">
    <location>
        <begin position="12"/>
        <end position="33"/>
    </location>
</feature>
<proteinExistence type="predicted"/>
<sequence>MRDALNVKRLAANRHRRGAQGSGAYGNYSRSAKDRSAPQFAARRSLLFNISWLQELFPVGESPFLMLGGSAAVMIKASVS</sequence>
<reference evidence="2 3" key="1">
    <citation type="submission" date="2016-02" db="EMBL/GenBank/DDBJ databases">
        <authorList>
            <person name="Wen L."/>
            <person name="He K."/>
            <person name="Yang H."/>
        </authorList>
    </citation>
    <scope>NUCLEOTIDE SEQUENCE [LARGE SCALE GENOMIC DNA]</scope>
    <source>
        <strain evidence="2 3">DSM 22607</strain>
    </source>
</reference>
<keyword evidence="3" id="KW-1185">Reference proteome</keyword>
<comment type="caution">
    <text evidence="2">The sequence shown here is derived from an EMBL/GenBank/DDBJ whole genome shotgun (WGS) entry which is preliminary data.</text>
</comment>
<dbReference type="STRING" id="626937.HMPREF3293_01392"/>
<organism evidence="2 3">
    <name type="scientific">Christensenella minuta</name>
    <dbReference type="NCBI Taxonomy" id="626937"/>
    <lineage>
        <taxon>Bacteria</taxon>
        <taxon>Bacillati</taxon>
        <taxon>Bacillota</taxon>
        <taxon>Clostridia</taxon>
        <taxon>Christensenellales</taxon>
        <taxon>Christensenellaceae</taxon>
        <taxon>Christensenella</taxon>
    </lineage>
</organism>